<accession>A0ABW4AJS5</accession>
<gene>
    <name evidence="2" type="ORF">ACFQ5G_34325</name>
</gene>
<protein>
    <submittedName>
        <fullName evidence="2">Protease complex subunit PrcB family protein</fullName>
    </submittedName>
</protein>
<keyword evidence="2" id="KW-0378">Hydrolase</keyword>
<keyword evidence="3" id="KW-1185">Reference proteome</keyword>
<dbReference type="InterPro" id="IPR025748">
    <property type="entry name" value="PrcB_C_dom"/>
</dbReference>
<reference evidence="3" key="1">
    <citation type="journal article" date="2019" name="Int. J. Syst. Evol. Microbiol.">
        <title>The Global Catalogue of Microorganisms (GCM) 10K type strain sequencing project: providing services to taxonomists for standard genome sequencing and annotation.</title>
        <authorList>
            <consortium name="The Broad Institute Genomics Platform"/>
            <consortium name="The Broad Institute Genome Sequencing Center for Infectious Disease"/>
            <person name="Wu L."/>
            <person name="Ma J."/>
        </authorList>
    </citation>
    <scope>NUCLEOTIDE SEQUENCE [LARGE SCALE GENOMIC DNA]</scope>
    <source>
        <strain evidence="3">CCM 7526</strain>
    </source>
</reference>
<dbReference type="GO" id="GO:0008233">
    <property type="term" value="F:peptidase activity"/>
    <property type="evidence" value="ECO:0007669"/>
    <property type="project" value="UniProtKB-KW"/>
</dbReference>
<sequence>MVEPISRVLLPFRTVDISLPRDLSEGLHVVRGEDDWAGPPNDRAAVDWQTEMCIVFALGSRPSGGYSALIQWIMADSERVHVVAWEIRPGNCAATRNVTHPFQTVAVPVHPGPVELIKRIADEDCEAAR</sequence>
<dbReference type="Proteomes" id="UP001597183">
    <property type="component" value="Unassembled WGS sequence"/>
</dbReference>
<dbReference type="RefSeq" id="WP_317793789.1">
    <property type="nucleotide sequence ID" value="NZ_AP028461.1"/>
</dbReference>
<evidence type="ECO:0000313" key="3">
    <source>
        <dbReference type="Proteomes" id="UP001597183"/>
    </source>
</evidence>
<comment type="caution">
    <text evidence="2">The sequence shown here is derived from an EMBL/GenBank/DDBJ whole genome shotgun (WGS) entry which is preliminary data.</text>
</comment>
<evidence type="ECO:0000313" key="2">
    <source>
        <dbReference type="EMBL" id="MFD1370438.1"/>
    </source>
</evidence>
<name>A0ABW4AJS5_9ACTN</name>
<dbReference type="Pfam" id="PF14343">
    <property type="entry name" value="PrcB_C"/>
    <property type="match status" value="1"/>
</dbReference>
<keyword evidence="2" id="KW-0645">Protease</keyword>
<dbReference type="EMBL" id="JBHTMK010000044">
    <property type="protein sequence ID" value="MFD1370438.1"/>
    <property type="molecule type" value="Genomic_DNA"/>
</dbReference>
<evidence type="ECO:0000259" key="1">
    <source>
        <dbReference type="Pfam" id="PF14343"/>
    </source>
</evidence>
<proteinExistence type="predicted"/>
<organism evidence="2 3">
    <name type="scientific">Actinoplanes sichuanensis</name>
    <dbReference type="NCBI Taxonomy" id="512349"/>
    <lineage>
        <taxon>Bacteria</taxon>
        <taxon>Bacillati</taxon>
        <taxon>Actinomycetota</taxon>
        <taxon>Actinomycetes</taxon>
        <taxon>Micromonosporales</taxon>
        <taxon>Micromonosporaceae</taxon>
        <taxon>Actinoplanes</taxon>
    </lineage>
</organism>
<dbReference type="GO" id="GO:0006508">
    <property type="term" value="P:proteolysis"/>
    <property type="evidence" value="ECO:0007669"/>
    <property type="project" value="UniProtKB-KW"/>
</dbReference>
<feature type="domain" description="PrcB C-terminal" evidence="1">
    <location>
        <begin position="53"/>
        <end position="108"/>
    </location>
</feature>